<protein>
    <submittedName>
        <fullName evidence="1">Uncharacterized protein</fullName>
    </submittedName>
</protein>
<dbReference type="HOGENOM" id="CLU_1596620_0_0_1"/>
<dbReference type="CTD" id="6749061"/>
<keyword evidence="2" id="KW-1185">Reference proteome</keyword>
<evidence type="ECO:0000313" key="2">
    <source>
        <dbReference type="Proteomes" id="UP000009022"/>
    </source>
</evidence>
<reference evidence="1 2" key="1">
    <citation type="journal article" date="2008" name="Nature">
        <title>The Trichoplax genome and the nature of placozoans.</title>
        <authorList>
            <person name="Srivastava M."/>
            <person name="Begovic E."/>
            <person name="Chapman J."/>
            <person name="Putnam N.H."/>
            <person name="Hellsten U."/>
            <person name="Kawashima T."/>
            <person name="Kuo A."/>
            <person name="Mitros T."/>
            <person name="Salamov A."/>
            <person name="Carpenter M.L."/>
            <person name="Signorovitch A.Y."/>
            <person name="Moreno M.A."/>
            <person name="Kamm K."/>
            <person name="Grimwood J."/>
            <person name="Schmutz J."/>
            <person name="Shapiro H."/>
            <person name="Grigoriev I.V."/>
            <person name="Buss L.W."/>
            <person name="Schierwater B."/>
            <person name="Dellaporta S.L."/>
            <person name="Rokhsar D.S."/>
        </authorList>
    </citation>
    <scope>NUCLEOTIDE SEQUENCE [LARGE SCALE GENOMIC DNA]</scope>
    <source>
        <strain evidence="1 2">Grell-BS-1999</strain>
    </source>
</reference>
<dbReference type="RefSeq" id="XP_002107846.1">
    <property type="nucleotide sequence ID" value="XM_002107810.1"/>
</dbReference>
<dbReference type="AlphaFoldDB" id="B3RKU1"/>
<accession>B3RKU1</accession>
<dbReference type="KEGG" id="tad:TRIADDRAFT_51765"/>
<gene>
    <name evidence="1" type="ORF">TRIADDRAFT_51765</name>
</gene>
<name>B3RKU1_TRIAD</name>
<dbReference type="EMBL" id="DS985241">
    <property type="protein sequence ID" value="EDV28644.1"/>
    <property type="molecule type" value="Genomic_DNA"/>
</dbReference>
<evidence type="ECO:0000313" key="1">
    <source>
        <dbReference type="EMBL" id="EDV28644.1"/>
    </source>
</evidence>
<dbReference type="InParanoid" id="B3RKU1"/>
<sequence length="167" mass="19248">MRIAKNLIRIDLQQGKDYFMINAFLSRPFICSKFKFEDNVCNNGSTKPKIDERLDYFNMSIPLYEKRNANSLSINGFPSTYTTDSQDDCSTVAVTPIARRKVMKHASGSYSPSYHHNLSLSLYEYDELKYFRPLIHDRCPPSIEKGNIMKYDLIGVRTFDAVAKILP</sequence>
<dbReference type="Proteomes" id="UP000009022">
    <property type="component" value="Unassembled WGS sequence"/>
</dbReference>
<dbReference type="GeneID" id="6749061"/>
<organism evidence="1 2">
    <name type="scientific">Trichoplax adhaerens</name>
    <name type="common">Trichoplax reptans</name>
    <dbReference type="NCBI Taxonomy" id="10228"/>
    <lineage>
        <taxon>Eukaryota</taxon>
        <taxon>Metazoa</taxon>
        <taxon>Placozoa</taxon>
        <taxon>Uniplacotomia</taxon>
        <taxon>Trichoplacea</taxon>
        <taxon>Trichoplacidae</taxon>
        <taxon>Trichoplax</taxon>
    </lineage>
</organism>
<proteinExistence type="predicted"/>